<keyword evidence="2" id="KW-1277">Toxin-antitoxin system</keyword>
<evidence type="ECO:0000313" key="8">
    <source>
        <dbReference type="EMBL" id="MBK6973898.1"/>
    </source>
</evidence>
<dbReference type="PANTHER" id="PTHR36449:SF1">
    <property type="entry name" value="ACETYLTRANSFERASE"/>
    <property type="match status" value="1"/>
</dbReference>
<dbReference type="GO" id="GO:0016747">
    <property type="term" value="F:acyltransferase activity, transferring groups other than amino-acyl groups"/>
    <property type="evidence" value="ECO:0007669"/>
    <property type="project" value="InterPro"/>
</dbReference>
<evidence type="ECO:0000256" key="4">
    <source>
        <dbReference type="ARBA" id="ARBA00023315"/>
    </source>
</evidence>
<keyword evidence="3" id="KW-0808">Transferase</keyword>
<dbReference type="EMBL" id="JADJEV010000004">
    <property type="protein sequence ID" value="MBK6973898.1"/>
    <property type="molecule type" value="Genomic_DNA"/>
</dbReference>
<evidence type="ECO:0000256" key="3">
    <source>
        <dbReference type="ARBA" id="ARBA00022679"/>
    </source>
</evidence>
<evidence type="ECO:0000259" key="6">
    <source>
        <dbReference type="Pfam" id="PF13673"/>
    </source>
</evidence>
<evidence type="ECO:0000256" key="2">
    <source>
        <dbReference type="ARBA" id="ARBA00022649"/>
    </source>
</evidence>
<feature type="domain" description="N-acetyltransferase" evidence="6">
    <location>
        <begin position="89"/>
        <end position="149"/>
    </location>
</feature>
<dbReference type="SUPFAM" id="SSF55729">
    <property type="entry name" value="Acyl-CoA N-acyltransferases (Nat)"/>
    <property type="match status" value="1"/>
</dbReference>
<accession>A0A9D7HTS3</accession>
<sequence>MSGTAAVGIEPLAKRHDRRAFSCGVEALDVYLKRFARQHAETNISRTYVAISGSTVVGFYSLAMSGIRRENLPEKYLTRFPNFPLPVTRLARLAVGLKHQGQCLGELLLADALQRCLHISESIGMLGVMVDAKDARARGWYERYEFERLPDAPLTLWLPTAAIARM</sequence>
<evidence type="ECO:0000256" key="1">
    <source>
        <dbReference type="ARBA" id="ARBA00022491"/>
    </source>
</evidence>
<dbReference type="EMBL" id="JADJEV010000003">
    <property type="protein sequence ID" value="MBK6972970.1"/>
    <property type="molecule type" value="Genomic_DNA"/>
</dbReference>
<gene>
    <name evidence="7" type="ORF">IPH26_08440</name>
    <name evidence="8" type="ORF">IPH26_13520</name>
</gene>
<dbReference type="PANTHER" id="PTHR36449">
    <property type="entry name" value="ACETYLTRANSFERASE-RELATED"/>
    <property type="match status" value="1"/>
</dbReference>
<proteinExistence type="predicted"/>
<protein>
    <submittedName>
        <fullName evidence="7">GNAT family N-acetyltransferase</fullName>
    </submittedName>
</protein>
<dbReference type="AlphaFoldDB" id="A0A9D7HTS3"/>
<reference evidence="7" key="1">
    <citation type="submission" date="2020-10" db="EMBL/GenBank/DDBJ databases">
        <title>Connecting structure to function with the recovery of over 1000 high-quality activated sludge metagenome-assembled genomes encoding full-length rRNA genes using long-read sequencing.</title>
        <authorList>
            <person name="Singleton C.M."/>
            <person name="Petriglieri F."/>
            <person name="Kristensen J.M."/>
            <person name="Kirkegaard R.H."/>
            <person name="Michaelsen T.Y."/>
            <person name="Andersen M.H."/>
            <person name="Karst S.M."/>
            <person name="Dueholm M.S."/>
            <person name="Nielsen P.H."/>
            <person name="Albertsen M."/>
        </authorList>
    </citation>
    <scope>NUCLEOTIDE SEQUENCE</scope>
    <source>
        <strain evidence="7">Bjer_18-Q3-R1-45_BAT3C.347</strain>
    </source>
</reference>
<keyword evidence="1" id="KW-0678">Repressor</keyword>
<dbReference type="InterPro" id="IPR000182">
    <property type="entry name" value="GNAT_dom"/>
</dbReference>
<evidence type="ECO:0000313" key="7">
    <source>
        <dbReference type="EMBL" id="MBK6972970.1"/>
    </source>
</evidence>
<dbReference type="Gene3D" id="3.40.630.30">
    <property type="match status" value="1"/>
</dbReference>
<dbReference type="Proteomes" id="UP000807785">
    <property type="component" value="Unassembled WGS sequence"/>
</dbReference>
<evidence type="ECO:0000313" key="9">
    <source>
        <dbReference type="Proteomes" id="UP000807785"/>
    </source>
</evidence>
<name>A0A9D7HTS3_9PROT</name>
<dbReference type="Pfam" id="PF13673">
    <property type="entry name" value="Acetyltransf_10"/>
    <property type="match status" value="1"/>
</dbReference>
<dbReference type="InterPro" id="IPR016181">
    <property type="entry name" value="Acyl_CoA_acyltransferase"/>
</dbReference>
<comment type="caution">
    <text evidence="7">The sequence shown here is derived from an EMBL/GenBank/DDBJ whole genome shotgun (WGS) entry which is preliminary data.</text>
</comment>
<evidence type="ECO:0000256" key="5">
    <source>
        <dbReference type="ARBA" id="ARBA00049880"/>
    </source>
</evidence>
<organism evidence="7 9">
    <name type="scientific">Candidatus Methylophosphatis roskildensis</name>
    <dbReference type="NCBI Taxonomy" id="2899263"/>
    <lineage>
        <taxon>Bacteria</taxon>
        <taxon>Pseudomonadati</taxon>
        <taxon>Pseudomonadota</taxon>
        <taxon>Betaproteobacteria</taxon>
        <taxon>Nitrosomonadales</taxon>
        <taxon>Sterolibacteriaceae</taxon>
        <taxon>Candidatus Methylophosphatis</taxon>
    </lineage>
</organism>
<keyword evidence="4" id="KW-0012">Acyltransferase</keyword>
<comment type="catalytic activity">
    <reaction evidence="5">
        <text>glycyl-tRNA(Gly) + acetyl-CoA = N-acetylglycyl-tRNA(Gly) + CoA + H(+)</text>
        <dbReference type="Rhea" id="RHEA:81867"/>
        <dbReference type="Rhea" id="RHEA-COMP:9683"/>
        <dbReference type="Rhea" id="RHEA-COMP:19766"/>
        <dbReference type="ChEBI" id="CHEBI:15378"/>
        <dbReference type="ChEBI" id="CHEBI:57287"/>
        <dbReference type="ChEBI" id="CHEBI:57288"/>
        <dbReference type="ChEBI" id="CHEBI:78522"/>
        <dbReference type="ChEBI" id="CHEBI:232036"/>
    </reaction>
</comment>